<organism evidence="1 2">
    <name type="scientific">Dufourea novaeangliae</name>
    <name type="common">Sweat bee</name>
    <dbReference type="NCBI Taxonomy" id="178035"/>
    <lineage>
        <taxon>Eukaryota</taxon>
        <taxon>Metazoa</taxon>
        <taxon>Ecdysozoa</taxon>
        <taxon>Arthropoda</taxon>
        <taxon>Hexapoda</taxon>
        <taxon>Insecta</taxon>
        <taxon>Pterygota</taxon>
        <taxon>Neoptera</taxon>
        <taxon>Endopterygota</taxon>
        <taxon>Hymenoptera</taxon>
        <taxon>Apocrita</taxon>
        <taxon>Aculeata</taxon>
        <taxon>Apoidea</taxon>
        <taxon>Anthophila</taxon>
        <taxon>Halictidae</taxon>
        <taxon>Rophitinae</taxon>
        <taxon>Dufourea</taxon>
    </lineage>
</organism>
<name>A0A154P2Z4_DUFNO</name>
<keyword evidence="2" id="KW-1185">Reference proteome</keyword>
<dbReference type="Proteomes" id="UP000076502">
    <property type="component" value="Unassembled WGS sequence"/>
</dbReference>
<dbReference type="AlphaFoldDB" id="A0A154P2Z4"/>
<protein>
    <submittedName>
        <fullName evidence="1">Uncharacterized protein</fullName>
    </submittedName>
</protein>
<proteinExistence type="predicted"/>
<reference evidence="1 2" key="1">
    <citation type="submission" date="2015-07" db="EMBL/GenBank/DDBJ databases">
        <title>The genome of Dufourea novaeangliae.</title>
        <authorList>
            <person name="Pan H."/>
            <person name="Kapheim K."/>
        </authorList>
    </citation>
    <scope>NUCLEOTIDE SEQUENCE [LARGE SCALE GENOMIC DNA]</scope>
    <source>
        <strain evidence="1">0120121106</strain>
        <tissue evidence="1">Whole body</tissue>
    </source>
</reference>
<accession>A0A154P2Z4</accession>
<evidence type="ECO:0000313" key="1">
    <source>
        <dbReference type="EMBL" id="KZC06203.1"/>
    </source>
</evidence>
<sequence>MILYTSLTDHRISPRLRQGLLNASLTSPLADPERNALTSFLFTLYQLSPPPKKVS</sequence>
<evidence type="ECO:0000313" key="2">
    <source>
        <dbReference type="Proteomes" id="UP000076502"/>
    </source>
</evidence>
<gene>
    <name evidence="1" type="ORF">WN55_10112</name>
</gene>
<dbReference type="EMBL" id="KQ434809">
    <property type="protein sequence ID" value="KZC06203.1"/>
    <property type="molecule type" value="Genomic_DNA"/>
</dbReference>